<keyword evidence="3" id="KW-1185">Reference proteome</keyword>
<dbReference type="AlphaFoldDB" id="A0A4Q7KCG0"/>
<dbReference type="OrthoDB" id="4285266at2"/>
<dbReference type="Pfam" id="PF19054">
    <property type="entry name" value="DUF5753"/>
    <property type="match status" value="1"/>
</dbReference>
<dbReference type="Pfam" id="PF13560">
    <property type="entry name" value="HTH_31"/>
    <property type="match status" value="1"/>
</dbReference>
<proteinExistence type="predicted"/>
<dbReference type="Gene3D" id="1.10.260.40">
    <property type="entry name" value="lambda repressor-like DNA-binding domains"/>
    <property type="match status" value="1"/>
</dbReference>
<dbReference type="EMBL" id="SGWQ01000017">
    <property type="protein sequence ID" value="RZS30393.1"/>
    <property type="molecule type" value="Genomic_DNA"/>
</dbReference>
<dbReference type="RefSeq" id="WP_130348617.1">
    <property type="nucleotide sequence ID" value="NZ_SGWQ01000017.1"/>
</dbReference>
<evidence type="ECO:0000313" key="3">
    <source>
        <dbReference type="Proteomes" id="UP000294257"/>
    </source>
</evidence>
<name>A0A4Q7KCG0_9PSEU</name>
<dbReference type="InterPro" id="IPR043917">
    <property type="entry name" value="DUF5753"/>
</dbReference>
<reference evidence="2 3" key="1">
    <citation type="submission" date="2019-02" db="EMBL/GenBank/DDBJ databases">
        <title>Genomic Encyclopedia of Type Strains, Phase IV (KMG-IV): sequencing the most valuable type-strain genomes for metagenomic binning, comparative biology and taxonomic classification.</title>
        <authorList>
            <person name="Goeker M."/>
        </authorList>
    </citation>
    <scope>NUCLEOTIDE SEQUENCE [LARGE SCALE GENOMIC DNA]</scope>
    <source>
        <strain evidence="2 3">DSM 101727</strain>
    </source>
</reference>
<comment type="caution">
    <text evidence="2">The sequence shown here is derived from an EMBL/GenBank/DDBJ whole genome shotgun (WGS) entry which is preliminary data.</text>
</comment>
<evidence type="ECO:0000259" key="1">
    <source>
        <dbReference type="Pfam" id="PF19054"/>
    </source>
</evidence>
<dbReference type="InterPro" id="IPR010982">
    <property type="entry name" value="Lambda_DNA-bd_dom_sf"/>
</dbReference>
<evidence type="ECO:0000313" key="2">
    <source>
        <dbReference type="EMBL" id="RZS30393.1"/>
    </source>
</evidence>
<protein>
    <submittedName>
        <fullName evidence="2">Helix-turn-helix protein</fullName>
    </submittedName>
</protein>
<dbReference type="GO" id="GO:0003677">
    <property type="term" value="F:DNA binding"/>
    <property type="evidence" value="ECO:0007669"/>
    <property type="project" value="InterPro"/>
</dbReference>
<dbReference type="Proteomes" id="UP000294257">
    <property type="component" value="Unassembled WGS sequence"/>
</dbReference>
<accession>A0A4Q7KCG0</accession>
<organism evidence="2 3">
    <name type="scientific">Herbihabitans rhizosphaerae</name>
    <dbReference type="NCBI Taxonomy" id="1872711"/>
    <lineage>
        <taxon>Bacteria</taxon>
        <taxon>Bacillati</taxon>
        <taxon>Actinomycetota</taxon>
        <taxon>Actinomycetes</taxon>
        <taxon>Pseudonocardiales</taxon>
        <taxon>Pseudonocardiaceae</taxon>
        <taxon>Herbihabitans</taxon>
    </lineage>
</organism>
<feature type="domain" description="DUF5753" evidence="1">
    <location>
        <begin position="102"/>
        <end position="277"/>
    </location>
</feature>
<sequence>MTTHRDDDDPVVQRILLGDQLRELRDRAGFTIEEANSRVPGWYKGKLGKVENGELRTKPAEVDLLLDLYGVTGKAATAVRKLGEQSRGKTSPSRVPYWAKQHIGLERSASEIRLWFGECVPGPLQTREYARAQLQTSLVLAPAEIEPNARERERRGDMLLSDGQRRIWIVLGEQALRKPFGPPELMRGQLARLLEFGAQPHITFRVIETSSGPHVGLCYPFTLLYLERADRTIAHIETLTNAEYLPKPKHTDVYSLAYEHILGAALSEDETRKLVERIMKE</sequence>
<gene>
    <name evidence="2" type="ORF">EV193_11791</name>
</gene>